<organism evidence="1 2">
    <name type="scientific">Ambrosiozyma monospora</name>
    <name type="common">Yeast</name>
    <name type="synonym">Endomycopsis monosporus</name>
    <dbReference type="NCBI Taxonomy" id="43982"/>
    <lineage>
        <taxon>Eukaryota</taxon>
        <taxon>Fungi</taxon>
        <taxon>Dikarya</taxon>
        <taxon>Ascomycota</taxon>
        <taxon>Saccharomycotina</taxon>
        <taxon>Pichiomycetes</taxon>
        <taxon>Pichiales</taxon>
        <taxon>Pichiaceae</taxon>
        <taxon>Ambrosiozyma</taxon>
    </lineage>
</organism>
<gene>
    <name evidence="1" type="ORF">Amon02_000072500</name>
</gene>
<evidence type="ECO:0000313" key="2">
    <source>
        <dbReference type="Proteomes" id="UP001165064"/>
    </source>
</evidence>
<dbReference type="EMBL" id="BSXS01000290">
    <property type="protein sequence ID" value="GME71823.1"/>
    <property type="molecule type" value="Genomic_DNA"/>
</dbReference>
<name>A0ACB5ST65_AMBMO</name>
<keyword evidence="2" id="KW-1185">Reference proteome</keyword>
<sequence>MYPPNKLKLKLKLLMLLGLTGISNRLLWWVSFVGLGSVKPKVLLPEQKITSADGLRGTPPLHRPQYLLSVEERNELLKQVDELLGKGHIRESKSPYNSQKGYYSSRRKMVLCDFIIKNRFPLPLIDKILDAKVFSKLNLVSGYHQIRMKEEDVPKTAFSTPLGNYEWLVMPFGASNAVATFQTLMNKVLAGLIGKCCFCFLDDI</sequence>
<protein>
    <submittedName>
        <fullName evidence="1">Unnamed protein product</fullName>
    </submittedName>
</protein>
<accession>A0ACB5ST65</accession>
<reference evidence="1" key="1">
    <citation type="submission" date="2023-04" db="EMBL/GenBank/DDBJ databases">
        <title>Ambrosiozyma monospora NBRC 10751.</title>
        <authorList>
            <person name="Ichikawa N."/>
            <person name="Sato H."/>
            <person name="Tonouchi N."/>
        </authorList>
    </citation>
    <scope>NUCLEOTIDE SEQUENCE</scope>
    <source>
        <strain evidence="1">NBRC 10751</strain>
    </source>
</reference>
<comment type="caution">
    <text evidence="1">The sequence shown here is derived from an EMBL/GenBank/DDBJ whole genome shotgun (WGS) entry which is preliminary data.</text>
</comment>
<evidence type="ECO:0000313" key="1">
    <source>
        <dbReference type="EMBL" id="GME71823.1"/>
    </source>
</evidence>
<proteinExistence type="predicted"/>
<dbReference type="Proteomes" id="UP001165064">
    <property type="component" value="Unassembled WGS sequence"/>
</dbReference>